<keyword evidence="2" id="KW-1185">Reference proteome</keyword>
<reference evidence="1 2" key="1">
    <citation type="submission" date="2019-01" db="EMBL/GenBank/DDBJ databases">
        <title>Complete genome sequencing of Aequorivita sp. H23M31.</title>
        <authorList>
            <person name="Bae J.-W."/>
        </authorList>
    </citation>
    <scope>NUCLEOTIDE SEQUENCE [LARGE SCALE GENOMIC DNA]</scope>
    <source>
        <strain evidence="1 2">H23M31</strain>
    </source>
</reference>
<dbReference type="KEGG" id="aev:EI546_11140"/>
<name>A0A410G4R8_9FLAO</name>
<evidence type="ECO:0008006" key="3">
    <source>
        <dbReference type="Google" id="ProtNLM"/>
    </source>
</evidence>
<dbReference type="InterPro" id="IPR010870">
    <property type="entry name" value="Porin_O/P"/>
</dbReference>
<sequence length="406" mass="46207">MFNWKVLIFILFIGCTHLYSQEDISPTSTSFNFKWENGFKLKREDGLFSLNFGGYFFIDHAYLQQNSELSDHYGLLDVKSRTEIRSARLYFSGNVYGNTNFKFQVDFAGDKVVLKDVYIGISDIPVIGNFRIGHFKEPFRLSALTSSRNLIFMEPSSNIYFAQSRNHGAMLFNDFLNKQLSVQIGAFRNANNNRNYALEEDGYVVDGRVTGIPLRNNDKKQLLHLGAAYSYRNPSSREYKVSLSPGSHLAEKYVSNLIDSVEKIDLVNFETAYVHGPFSIQAEYLNASITTLGNHLNFSNYYAELSYFLTGESRNYQGSYEGFGRITPKKNFGSTQNGSGAWEIALKYSKTDLDDGIIIPGKESQWAAGINWYLNPVTRVMVNYVRANIEDKGSLNVVQARFQLEF</sequence>
<dbReference type="AlphaFoldDB" id="A0A410G4R8"/>
<accession>A0A410G4R8</accession>
<dbReference type="EMBL" id="CP034951">
    <property type="protein sequence ID" value="QAA82239.1"/>
    <property type="molecule type" value="Genomic_DNA"/>
</dbReference>
<evidence type="ECO:0000313" key="1">
    <source>
        <dbReference type="EMBL" id="QAA82239.1"/>
    </source>
</evidence>
<dbReference type="Pfam" id="PF07396">
    <property type="entry name" value="Porin_O_P"/>
    <property type="match status" value="1"/>
</dbReference>
<proteinExistence type="predicted"/>
<evidence type="ECO:0000313" key="2">
    <source>
        <dbReference type="Proteomes" id="UP000285517"/>
    </source>
</evidence>
<dbReference type="OrthoDB" id="5442696at2"/>
<dbReference type="SUPFAM" id="SSF56935">
    <property type="entry name" value="Porins"/>
    <property type="match status" value="1"/>
</dbReference>
<gene>
    <name evidence="1" type="ORF">EI546_11140</name>
</gene>
<protein>
    <recommendedName>
        <fullName evidence="3">Porin</fullName>
    </recommendedName>
</protein>
<dbReference type="Gene3D" id="2.40.160.10">
    <property type="entry name" value="Porin"/>
    <property type="match status" value="1"/>
</dbReference>
<dbReference type="Proteomes" id="UP000285517">
    <property type="component" value="Chromosome"/>
</dbReference>
<dbReference type="RefSeq" id="WP_128250610.1">
    <property type="nucleotide sequence ID" value="NZ_CP034951.1"/>
</dbReference>
<dbReference type="InterPro" id="IPR023614">
    <property type="entry name" value="Porin_dom_sf"/>
</dbReference>
<organism evidence="1 2">
    <name type="scientific">Aequorivita ciconiae</name>
    <dbReference type="NCBI Taxonomy" id="2494375"/>
    <lineage>
        <taxon>Bacteria</taxon>
        <taxon>Pseudomonadati</taxon>
        <taxon>Bacteroidota</taxon>
        <taxon>Flavobacteriia</taxon>
        <taxon>Flavobacteriales</taxon>
        <taxon>Flavobacteriaceae</taxon>
        <taxon>Aequorivita</taxon>
    </lineage>
</organism>